<evidence type="ECO:0000256" key="2">
    <source>
        <dbReference type="SAM" id="Phobius"/>
    </source>
</evidence>
<keyword evidence="2" id="KW-1133">Transmembrane helix</keyword>
<feature type="compositionally biased region" description="Polar residues" evidence="1">
    <location>
        <begin position="498"/>
        <end position="511"/>
    </location>
</feature>
<sequence>MVQQPYLYDPDRSDPRFSPTKPFDPKAVTRASWESKPSTPKKKDGPLMSFNQHPDLHEVPPGRNTNFRPMSNRTKSWIVGMRRVQLGLRCFELVGAAGLVTLMILISNVDPLTAWVMRIAPGVFAIASVYAIWHLSRSAGSRTPASSAAYQLFAAFTDVAILIFYVYGGLSVVNHGTEWGTLLYNETLVAYFVPAYYYTLIGAGGLHVVSLLISLWLGLMFRRITNMPPDMNPLEDHLTARHKRNKSSIATSYMTESSRRLSTPLEERRRSGAPYETLSRPPSIPFMHTRSNSRDSFVSSKGDLPSRQYQVEPSNSPRNSVASAAELKRLSKPASNRGSYTEIPLHETGSPRHSNGIDSPNASPTRVGKFTESWYASESLINRTQQRQRAMNAAATSANASKSRAYEAVSQQYDDVSDDDSDRENNMRPDLDDMAYLADSITGNGSHPNPLRSNPTPVSSVGSSEVSSVAPPVPSHGVSGGPRSKTPYYPRVSALGEISSNRRSVSGSQDITDQKPGMLAAPVGSGMGRNRDSSIQPEDAFYSKPYGDLKPATPPIMVGTGRQVSSGNDYDLGSAPGAYGKYRRNVSGKAAEEGMAGKRYSRYSVLNDD</sequence>
<feature type="compositionally biased region" description="Low complexity" evidence="1">
    <location>
        <begin position="393"/>
        <end position="414"/>
    </location>
</feature>
<gene>
    <name evidence="3" type="ORF">JX265_012974</name>
</gene>
<name>A0A9P9W9C6_9PEZI</name>
<feature type="region of interest" description="Disordered" evidence="1">
    <location>
        <begin position="245"/>
        <end position="365"/>
    </location>
</feature>
<proteinExistence type="predicted"/>
<keyword evidence="2" id="KW-0812">Transmembrane</keyword>
<accession>A0A9P9W9C6</accession>
<feature type="region of interest" description="Disordered" evidence="1">
    <location>
        <begin position="1"/>
        <end position="69"/>
    </location>
</feature>
<feature type="transmembrane region" description="Helical" evidence="2">
    <location>
        <begin position="148"/>
        <end position="167"/>
    </location>
</feature>
<feature type="transmembrane region" description="Helical" evidence="2">
    <location>
        <begin position="195"/>
        <end position="221"/>
    </location>
</feature>
<feature type="compositionally biased region" description="Low complexity" evidence="1">
    <location>
        <begin position="455"/>
        <end position="484"/>
    </location>
</feature>
<keyword evidence="2" id="KW-0472">Membrane</keyword>
<feature type="region of interest" description="Disordered" evidence="1">
    <location>
        <begin position="393"/>
        <end position="581"/>
    </location>
</feature>
<feature type="transmembrane region" description="Helical" evidence="2">
    <location>
        <begin position="115"/>
        <end position="136"/>
    </location>
</feature>
<dbReference type="AlphaFoldDB" id="A0A9P9W9C6"/>
<feature type="compositionally biased region" description="Polar residues" evidence="1">
    <location>
        <begin position="307"/>
        <end position="322"/>
    </location>
</feature>
<dbReference type="Proteomes" id="UP000829685">
    <property type="component" value="Unassembled WGS sequence"/>
</dbReference>
<evidence type="ECO:0000313" key="3">
    <source>
        <dbReference type="EMBL" id="KAI1852515.1"/>
    </source>
</evidence>
<feature type="compositionally biased region" description="Polar residues" evidence="1">
    <location>
        <begin position="247"/>
        <end position="256"/>
    </location>
</feature>
<comment type="caution">
    <text evidence="3">The sequence shown here is derived from an EMBL/GenBank/DDBJ whole genome shotgun (WGS) entry which is preliminary data.</text>
</comment>
<protein>
    <submittedName>
        <fullName evidence="3">Uncharacterized protein</fullName>
    </submittedName>
</protein>
<feature type="compositionally biased region" description="Polar residues" evidence="1">
    <location>
        <begin position="351"/>
        <end position="364"/>
    </location>
</feature>
<organism evidence="3 4">
    <name type="scientific">Neoarthrinium moseri</name>
    <dbReference type="NCBI Taxonomy" id="1658444"/>
    <lineage>
        <taxon>Eukaryota</taxon>
        <taxon>Fungi</taxon>
        <taxon>Dikarya</taxon>
        <taxon>Ascomycota</taxon>
        <taxon>Pezizomycotina</taxon>
        <taxon>Sordariomycetes</taxon>
        <taxon>Xylariomycetidae</taxon>
        <taxon>Amphisphaeriales</taxon>
        <taxon>Apiosporaceae</taxon>
        <taxon>Neoarthrinium</taxon>
    </lineage>
</organism>
<reference evidence="3" key="1">
    <citation type="submission" date="2021-03" db="EMBL/GenBank/DDBJ databases">
        <title>Revisited historic fungal species revealed as producer of novel bioactive compounds through whole genome sequencing and comparative genomics.</title>
        <authorList>
            <person name="Vignolle G.A."/>
            <person name="Hochenegger N."/>
            <person name="Mach R.L."/>
            <person name="Mach-Aigner A.R."/>
            <person name="Javad Rahimi M."/>
            <person name="Salim K.A."/>
            <person name="Chan C.M."/>
            <person name="Lim L.B.L."/>
            <person name="Cai F."/>
            <person name="Druzhinina I.S."/>
            <person name="U'Ren J.M."/>
            <person name="Derntl C."/>
        </authorList>
    </citation>
    <scope>NUCLEOTIDE SEQUENCE</scope>
    <source>
        <strain evidence="3">TUCIM 5799</strain>
    </source>
</reference>
<keyword evidence="4" id="KW-1185">Reference proteome</keyword>
<feature type="transmembrane region" description="Helical" evidence="2">
    <location>
        <begin position="90"/>
        <end position="109"/>
    </location>
</feature>
<evidence type="ECO:0000313" key="4">
    <source>
        <dbReference type="Proteomes" id="UP000829685"/>
    </source>
</evidence>
<evidence type="ECO:0000256" key="1">
    <source>
        <dbReference type="SAM" id="MobiDB-lite"/>
    </source>
</evidence>
<dbReference type="EMBL" id="JAFIMR010000061">
    <property type="protein sequence ID" value="KAI1852515.1"/>
    <property type="molecule type" value="Genomic_DNA"/>
</dbReference>
<feature type="compositionally biased region" description="Polar residues" evidence="1">
    <location>
        <begin position="441"/>
        <end position="454"/>
    </location>
</feature>